<comment type="catalytic activity">
    <reaction evidence="8">
        <text>H2O(in) = H2O(out)</text>
        <dbReference type="Rhea" id="RHEA:29667"/>
        <dbReference type="ChEBI" id="CHEBI:15377"/>
    </reaction>
</comment>
<dbReference type="GO" id="GO:0015250">
    <property type="term" value="F:water channel activity"/>
    <property type="evidence" value="ECO:0007669"/>
    <property type="project" value="TreeGrafter"/>
</dbReference>
<feature type="transmembrane region" description="Helical" evidence="11">
    <location>
        <begin position="68"/>
        <end position="85"/>
    </location>
</feature>
<feature type="transmembrane region" description="Helical" evidence="11">
    <location>
        <begin position="208"/>
        <end position="226"/>
    </location>
</feature>
<evidence type="ECO:0008006" key="14">
    <source>
        <dbReference type="Google" id="ProtNLM"/>
    </source>
</evidence>
<dbReference type="InterPro" id="IPR050363">
    <property type="entry name" value="MIP/Aquaporin"/>
</dbReference>
<dbReference type="AlphaFoldDB" id="A0A9P6NKD4"/>
<sequence>MLQNNGLLNGSQVFEPKLSVYLKWKRWLRPFIAEYLGTAMMLMIGTGVNCQVVLDADQKVSSSLKGDFLSISIGWGTAVMLGVYLSGGISGGHLNPCVTISLAVFQRFPWKGVIPYVIAQVFGAFTGSLITQTIYAHALDIYEGAKGLRTINGPTATGGLFFTTPQPYMSHANCFFQEFLDATILLLMVFALGDRQNVPTPNGTNPMIFMWVIIGIGASFGAQTGSAINPARDSGPRLMAWIFGYSSSVWTDGNFYWLWSPWLATCSGGIFGGFLYDFFLYDRIDSPFNRLATSSIQQNQTQSNLQLDHQTNSLNTSETVSKTSEARSRDSDATLGGRREIRNSTDFKLEIKPADKETYS</sequence>
<accession>A0A9P6NKD4</accession>
<evidence type="ECO:0000256" key="11">
    <source>
        <dbReference type="SAM" id="Phobius"/>
    </source>
</evidence>
<keyword evidence="5" id="KW-0677">Repeat</keyword>
<feature type="transmembrane region" description="Helical" evidence="11">
    <location>
        <begin position="262"/>
        <end position="281"/>
    </location>
</feature>
<comment type="caution">
    <text evidence="12">The sequence shown here is derived from an EMBL/GenBank/DDBJ whole genome shotgun (WGS) entry which is preliminary data.</text>
</comment>
<dbReference type="OrthoDB" id="3222at2759"/>
<dbReference type="Proteomes" id="UP000886653">
    <property type="component" value="Unassembled WGS sequence"/>
</dbReference>
<evidence type="ECO:0000256" key="9">
    <source>
        <dbReference type="RuleBase" id="RU000477"/>
    </source>
</evidence>
<protein>
    <recommendedName>
        <fullName evidence="14">Aquaporin</fullName>
    </recommendedName>
</protein>
<evidence type="ECO:0000256" key="5">
    <source>
        <dbReference type="ARBA" id="ARBA00022737"/>
    </source>
</evidence>
<dbReference type="PANTHER" id="PTHR43829:SF9">
    <property type="entry name" value="AQUAPORIN-9"/>
    <property type="match status" value="1"/>
</dbReference>
<organism evidence="12 13">
    <name type="scientific">Cronartium quercuum f. sp. fusiforme G11</name>
    <dbReference type="NCBI Taxonomy" id="708437"/>
    <lineage>
        <taxon>Eukaryota</taxon>
        <taxon>Fungi</taxon>
        <taxon>Dikarya</taxon>
        <taxon>Basidiomycota</taxon>
        <taxon>Pucciniomycotina</taxon>
        <taxon>Pucciniomycetes</taxon>
        <taxon>Pucciniales</taxon>
        <taxon>Coleosporiaceae</taxon>
        <taxon>Cronartium</taxon>
    </lineage>
</organism>
<feature type="compositionally biased region" description="Basic and acidic residues" evidence="10">
    <location>
        <begin position="324"/>
        <end position="341"/>
    </location>
</feature>
<evidence type="ECO:0000256" key="10">
    <source>
        <dbReference type="SAM" id="MobiDB-lite"/>
    </source>
</evidence>
<dbReference type="EMBL" id="MU167235">
    <property type="protein sequence ID" value="KAG0148616.1"/>
    <property type="molecule type" value="Genomic_DNA"/>
</dbReference>
<dbReference type="GO" id="GO:0005886">
    <property type="term" value="C:plasma membrane"/>
    <property type="evidence" value="ECO:0007669"/>
    <property type="project" value="TreeGrafter"/>
</dbReference>
<keyword evidence="3 9" id="KW-0813">Transport</keyword>
<dbReference type="CDD" id="cd00333">
    <property type="entry name" value="MIP"/>
    <property type="match status" value="1"/>
</dbReference>
<evidence type="ECO:0000313" key="12">
    <source>
        <dbReference type="EMBL" id="KAG0148616.1"/>
    </source>
</evidence>
<dbReference type="SUPFAM" id="SSF81338">
    <property type="entry name" value="Aquaporin-like"/>
    <property type="match status" value="1"/>
</dbReference>
<evidence type="ECO:0000313" key="13">
    <source>
        <dbReference type="Proteomes" id="UP000886653"/>
    </source>
</evidence>
<name>A0A9P6NKD4_9BASI</name>
<dbReference type="InterPro" id="IPR000425">
    <property type="entry name" value="MIP"/>
</dbReference>
<feature type="compositionally biased region" description="Polar residues" evidence="10">
    <location>
        <begin position="308"/>
        <end position="323"/>
    </location>
</feature>
<keyword evidence="6 11" id="KW-1133">Transmembrane helix</keyword>
<dbReference type="GO" id="GO:0015254">
    <property type="term" value="F:glycerol channel activity"/>
    <property type="evidence" value="ECO:0007669"/>
    <property type="project" value="TreeGrafter"/>
</dbReference>
<evidence type="ECO:0000256" key="1">
    <source>
        <dbReference type="ARBA" id="ARBA00004141"/>
    </source>
</evidence>
<keyword evidence="13" id="KW-1185">Reference proteome</keyword>
<comment type="subcellular location">
    <subcellularLocation>
        <location evidence="1">Membrane</location>
        <topology evidence="1">Multi-pass membrane protein</topology>
    </subcellularLocation>
</comment>
<evidence type="ECO:0000256" key="4">
    <source>
        <dbReference type="ARBA" id="ARBA00022692"/>
    </source>
</evidence>
<reference evidence="12" key="1">
    <citation type="submission" date="2013-11" db="EMBL/GenBank/DDBJ databases">
        <title>Genome sequence of the fusiform rust pathogen reveals effectors for host alternation and coevolution with pine.</title>
        <authorList>
            <consortium name="DOE Joint Genome Institute"/>
            <person name="Smith K."/>
            <person name="Pendleton A."/>
            <person name="Kubisiak T."/>
            <person name="Anderson C."/>
            <person name="Salamov A."/>
            <person name="Aerts A."/>
            <person name="Riley R."/>
            <person name="Clum A."/>
            <person name="Lindquist E."/>
            <person name="Ence D."/>
            <person name="Campbell M."/>
            <person name="Kronenberg Z."/>
            <person name="Feau N."/>
            <person name="Dhillon B."/>
            <person name="Hamelin R."/>
            <person name="Burleigh J."/>
            <person name="Smith J."/>
            <person name="Yandell M."/>
            <person name="Nelson C."/>
            <person name="Grigoriev I."/>
            <person name="Davis J."/>
        </authorList>
    </citation>
    <scope>NUCLEOTIDE SEQUENCE</scope>
    <source>
        <strain evidence="12">G11</strain>
    </source>
</reference>
<dbReference type="NCBIfam" id="TIGR00861">
    <property type="entry name" value="MIP"/>
    <property type="match status" value="1"/>
</dbReference>
<evidence type="ECO:0000256" key="2">
    <source>
        <dbReference type="ARBA" id="ARBA00006175"/>
    </source>
</evidence>
<comment type="similarity">
    <text evidence="2 9">Belongs to the MIP/aquaporin (TC 1.A.8) family.</text>
</comment>
<keyword evidence="7 11" id="KW-0472">Membrane</keyword>
<dbReference type="FunFam" id="1.20.1080.10:FF:000027">
    <property type="entry name" value="MIP aquaporin"/>
    <property type="match status" value="1"/>
</dbReference>
<feature type="transmembrane region" description="Helical" evidence="11">
    <location>
        <begin position="27"/>
        <end position="48"/>
    </location>
</feature>
<feature type="region of interest" description="Disordered" evidence="10">
    <location>
        <begin position="301"/>
        <end position="341"/>
    </location>
</feature>
<proteinExistence type="inferred from homology"/>
<evidence type="ECO:0000256" key="6">
    <source>
        <dbReference type="ARBA" id="ARBA00022989"/>
    </source>
</evidence>
<evidence type="ECO:0000256" key="3">
    <source>
        <dbReference type="ARBA" id="ARBA00022448"/>
    </source>
</evidence>
<dbReference type="PRINTS" id="PR00783">
    <property type="entry name" value="MINTRINSICP"/>
</dbReference>
<dbReference type="Gene3D" id="1.20.1080.10">
    <property type="entry name" value="Glycerol uptake facilitator protein"/>
    <property type="match status" value="1"/>
</dbReference>
<evidence type="ECO:0000256" key="7">
    <source>
        <dbReference type="ARBA" id="ARBA00023136"/>
    </source>
</evidence>
<dbReference type="InterPro" id="IPR023271">
    <property type="entry name" value="Aquaporin-like"/>
</dbReference>
<feature type="transmembrane region" description="Helical" evidence="11">
    <location>
        <begin position="175"/>
        <end position="193"/>
    </location>
</feature>
<gene>
    <name evidence="12" type="ORF">CROQUDRAFT_75289</name>
</gene>
<dbReference type="PANTHER" id="PTHR43829">
    <property type="entry name" value="AQUAPORIN OR AQUAGLYCEROPORIN RELATED"/>
    <property type="match status" value="1"/>
</dbReference>
<keyword evidence="4 9" id="KW-0812">Transmembrane</keyword>
<dbReference type="Pfam" id="PF00230">
    <property type="entry name" value="MIP"/>
    <property type="match status" value="1"/>
</dbReference>
<evidence type="ECO:0000256" key="8">
    <source>
        <dbReference type="ARBA" id="ARBA00034651"/>
    </source>
</evidence>